<evidence type="ECO:0000256" key="3">
    <source>
        <dbReference type="PROSITE-ProRule" id="PRU00221"/>
    </source>
</evidence>
<evidence type="ECO:0000259" key="4">
    <source>
        <dbReference type="Pfam" id="PF24883"/>
    </source>
</evidence>
<feature type="domain" description="Nephrocystin 3-like N-terminal" evidence="4">
    <location>
        <begin position="5"/>
        <end position="129"/>
    </location>
</feature>
<feature type="repeat" description="WD" evidence="3">
    <location>
        <begin position="462"/>
        <end position="494"/>
    </location>
</feature>
<dbReference type="InterPro" id="IPR056884">
    <property type="entry name" value="NPHP3-like_N"/>
</dbReference>
<keyword evidence="2" id="KW-0677">Repeat</keyword>
<dbReference type="EMBL" id="KV748988">
    <property type="protein sequence ID" value="OCL11800.1"/>
    <property type="molecule type" value="Genomic_DNA"/>
</dbReference>
<dbReference type="PANTHER" id="PTHR44129">
    <property type="entry name" value="WD REPEAT-CONTAINING PROTEIN POP1"/>
    <property type="match status" value="1"/>
</dbReference>
<dbReference type="InterPro" id="IPR050349">
    <property type="entry name" value="WD_LIS1/nudF_dynein_reg"/>
</dbReference>
<name>A0A8E2F766_9PEZI</name>
<protein>
    <recommendedName>
        <fullName evidence="4">Nephrocystin 3-like N-terminal domain-containing protein</fullName>
    </recommendedName>
</protein>
<dbReference type="InterPro" id="IPR001680">
    <property type="entry name" value="WD40_rpt"/>
</dbReference>
<sequence>MTIALISILSRRLEAESGAGLLSYFFCQATDTRLNDAISVLRGLIYLLILQQNALSQYLKREYKIMGSRMSEGPNVFFVLRRILLNTLKHSSPGTVYLVVDALDECESRIANLLDFIADKMGEQTNKVRELAQQKGYKIELREKVALYLKDNADETFLWAALVCKTLENQENIEVCKKIISTSTLAYRPLHLKELGSFAGLPKELGVDVQQLKEMVELYDSFLTIRDETIYFVHQSAKDYFTIGNESNFLPKNKIDEHYKIVHRLLDHMLRNLKMDMCDLKPPGALVDHLRQLDSNQRKQTSLIGDGEVYVILKEDLLYWFEVPSLMGQLSAGVLRVMRLQDLIDSRENPNLYGLVHDANQFILRNRPIIEQAPLQTYCSCLIFSPMMSVIRKDFSNLIPDWITGRPIVEKHWSPVLLILEGHEGEVCAISFSLDGKVVASGSWDTTVRLWDAGTGKAIASYESFEGSIRAIQFSPDGKMVASGLSNGIVRLWDTVIRNPIVIAASGSSRGTVRLWDAVAGRAVAKYEGDQKPVKAIQLSPDGKIMESWSENGTV</sequence>
<dbReference type="PRINTS" id="PR00320">
    <property type="entry name" value="GPROTEINBRPT"/>
</dbReference>
<reference evidence="5 6" key="1">
    <citation type="journal article" date="2016" name="Nat. Commun.">
        <title>Ectomycorrhizal ecology is imprinted in the genome of the dominant symbiotic fungus Cenococcum geophilum.</title>
        <authorList>
            <consortium name="DOE Joint Genome Institute"/>
            <person name="Peter M."/>
            <person name="Kohler A."/>
            <person name="Ohm R.A."/>
            <person name="Kuo A."/>
            <person name="Krutzmann J."/>
            <person name="Morin E."/>
            <person name="Arend M."/>
            <person name="Barry K.W."/>
            <person name="Binder M."/>
            <person name="Choi C."/>
            <person name="Clum A."/>
            <person name="Copeland A."/>
            <person name="Grisel N."/>
            <person name="Haridas S."/>
            <person name="Kipfer T."/>
            <person name="LaButti K."/>
            <person name="Lindquist E."/>
            <person name="Lipzen A."/>
            <person name="Maire R."/>
            <person name="Meier B."/>
            <person name="Mihaltcheva S."/>
            <person name="Molinier V."/>
            <person name="Murat C."/>
            <person name="Poggeler S."/>
            <person name="Quandt C.A."/>
            <person name="Sperisen C."/>
            <person name="Tritt A."/>
            <person name="Tisserant E."/>
            <person name="Crous P.W."/>
            <person name="Henrissat B."/>
            <person name="Nehls U."/>
            <person name="Egli S."/>
            <person name="Spatafora J.W."/>
            <person name="Grigoriev I.V."/>
            <person name="Martin F.M."/>
        </authorList>
    </citation>
    <scope>NUCLEOTIDE SEQUENCE [LARGE SCALE GENOMIC DNA]</scope>
    <source>
        <strain evidence="5 6">CBS 207.34</strain>
    </source>
</reference>
<keyword evidence="1 3" id="KW-0853">WD repeat</keyword>
<keyword evidence="6" id="KW-1185">Reference proteome</keyword>
<dbReference type="InterPro" id="IPR020472">
    <property type="entry name" value="WD40_PAC1"/>
</dbReference>
<dbReference type="PROSITE" id="PS50294">
    <property type="entry name" value="WD_REPEATS_REGION"/>
    <property type="match status" value="2"/>
</dbReference>
<evidence type="ECO:0000256" key="1">
    <source>
        <dbReference type="ARBA" id="ARBA00022574"/>
    </source>
</evidence>
<dbReference type="SUPFAM" id="SSF50978">
    <property type="entry name" value="WD40 repeat-like"/>
    <property type="match status" value="1"/>
</dbReference>
<evidence type="ECO:0000313" key="6">
    <source>
        <dbReference type="Proteomes" id="UP000250140"/>
    </source>
</evidence>
<dbReference type="Gene3D" id="2.130.10.10">
    <property type="entry name" value="YVTN repeat-like/Quinoprotein amine dehydrogenase"/>
    <property type="match status" value="2"/>
</dbReference>
<accession>A0A8E2F766</accession>
<gene>
    <name evidence="5" type="ORF">AOQ84DRAFT_373660</name>
</gene>
<dbReference type="InterPro" id="IPR036322">
    <property type="entry name" value="WD40_repeat_dom_sf"/>
</dbReference>
<feature type="repeat" description="WD" evidence="3">
    <location>
        <begin position="420"/>
        <end position="461"/>
    </location>
</feature>
<evidence type="ECO:0000256" key="2">
    <source>
        <dbReference type="ARBA" id="ARBA00022737"/>
    </source>
</evidence>
<dbReference type="Pfam" id="PF24883">
    <property type="entry name" value="NPHP3_N"/>
    <property type="match status" value="1"/>
</dbReference>
<dbReference type="OrthoDB" id="538223at2759"/>
<organism evidence="5 6">
    <name type="scientific">Glonium stellatum</name>
    <dbReference type="NCBI Taxonomy" id="574774"/>
    <lineage>
        <taxon>Eukaryota</taxon>
        <taxon>Fungi</taxon>
        <taxon>Dikarya</taxon>
        <taxon>Ascomycota</taxon>
        <taxon>Pezizomycotina</taxon>
        <taxon>Dothideomycetes</taxon>
        <taxon>Pleosporomycetidae</taxon>
        <taxon>Gloniales</taxon>
        <taxon>Gloniaceae</taxon>
        <taxon>Glonium</taxon>
    </lineage>
</organism>
<dbReference type="Pfam" id="PF00400">
    <property type="entry name" value="WD40"/>
    <property type="match status" value="2"/>
</dbReference>
<dbReference type="InterPro" id="IPR015943">
    <property type="entry name" value="WD40/YVTN_repeat-like_dom_sf"/>
</dbReference>
<dbReference type="PROSITE" id="PS50082">
    <property type="entry name" value="WD_REPEATS_2"/>
    <property type="match status" value="2"/>
</dbReference>
<dbReference type="SMART" id="SM00320">
    <property type="entry name" value="WD40"/>
    <property type="match status" value="2"/>
</dbReference>
<dbReference type="AlphaFoldDB" id="A0A8E2F766"/>
<dbReference type="Proteomes" id="UP000250140">
    <property type="component" value="Unassembled WGS sequence"/>
</dbReference>
<evidence type="ECO:0000313" key="5">
    <source>
        <dbReference type="EMBL" id="OCL11800.1"/>
    </source>
</evidence>
<proteinExistence type="predicted"/>